<proteinExistence type="predicted"/>
<evidence type="ECO:0000313" key="3">
    <source>
        <dbReference type="Proteomes" id="UP000193240"/>
    </source>
</evidence>
<reference evidence="2 3" key="1">
    <citation type="journal article" date="2017" name="Genome Announc.">
        <title>Genome sequence of the saprophytic ascomycete Epicoccum nigrum ICMP 19927 strain isolated from New Zealand.</title>
        <authorList>
            <person name="Fokin M."/>
            <person name="Fleetwood D."/>
            <person name="Weir B.S."/>
            <person name="Villas-Boas S.G."/>
        </authorList>
    </citation>
    <scope>NUCLEOTIDE SEQUENCE [LARGE SCALE GENOMIC DNA]</scope>
    <source>
        <strain evidence="2 3">ICMP 19927</strain>
    </source>
</reference>
<feature type="compositionally biased region" description="Basic and acidic residues" evidence="1">
    <location>
        <begin position="87"/>
        <end position="97"/>
    </location>
</feature>
<evidence type="ECO:0000313" key="2">
    <source>
        <dbReference type="EMBL" id="OSS45456.1"/>
    </source>
</evidence>
<dbReference type="InParanoid" id="A0A1Y2LND4"/>
<protein>
    <submittedName>
        <fullName evidence="2">Uncharacterized protein</fullName>
    </submittedName>
</protein>
<keyword evidence="3" id="KW-1185">Reference proteome</keyword>
<accession>A0A1Y2LND4</accession>
<evidence type="ECO:0000256" key="1">
    <source>
        <dbReference type="SAM" id="MobiDB-lite"/>
    </source>
</evidence>
<sequence>MEGREVGGVTDAEMHYATRLRHSLVASASACFAPVGRTLHCQLQGPSQTNGLEEETRQNAHLAHYSGVQPPANTNTGCAASPMMSSMKREPAADADTRSPTQCISYRPMTQLKTRPSFSERLCKRHLY</sequence>
<dbReference type="Proteomes" id="UP000193240">
    <property type="component" value="Unassembled WGS sequence"/>
</dbReference>
<organism evidence="2 3">
    <name type="scientific">Epicoccum nigrum</name>
    <name type="common">Soil fungus</name>
    <name type="synonym">Epicoccum purpurascens</name>
    <dbReference type="NCBI Taxonomy" id="105696"/>
    <lineage>
        <taxon>Eukaryota</taxon>
        <taxon>Fungi</taxon>
        <taxon>Dikarya</taxon>
        <taxon>Ascomycota</taxon>
        <taxon>Pezizomycotina</taxon>
        <taxon>Dothideomycetes</taxon>
        <taxon>Pleosporomycetidae</taxon>
        <taxon>Pleosporales</taxon>
        <taxon>Pleosporineae</taxon>
        <taxon>Didymellaceae</taxon>
        <taxon>Epicoccum</taxon>
    </lineage>
</organism>
<dbReference type="AlphaFoldDB" id="A0A1Y2LND4"/>
<dbReference type="EMBL" id="KZ107854">
    <property type="protein sequence ID" value="OSS45456.1"/>
    <property type="molecule type" value="Genomic_DNA"/>
</dbReference>
<name>A0A1Y2LND4_EPING</name>
<feature type="region of interest" description="Disordered" evidence="1">
    <location>
        <begin position="65"/>
        <end position="102"/>
    </location>
</feature>
<gene>
    <name evidence="2" type="ORF">B5807_10366</name>
</gene>